<protein>
    <submittedName>
        <fullName evidence="1">Uncharacterized protein</fullName>
    </submittedName>
</protein>
<proteinExistence type="predicted"/>
<dbReference type="AlphaFoldDB" id="A0A9X2SIR2"/>
<evidence type="ECO:0000313" key="1">
    <source>
        <dbReference type="EMBL" id="MCR6483997.1"/>
    </source>
</evidence>
<dbReference type="EMBL" id="JAMXQV010000007">
    <property type="protein sequence ID" value="MCR6483997.1"/>
    <property type="molecule type" value="Genomic_DNA"/>
</dbReference>
<organism evidence="1 2">
    <name type="scientific">Amycolatopsis iheyensis</name>
    <dbReference type="NCBI Taxonomy" id="2945988"/>
    <lineage>
        <taxon>Bacteria</taxon>
        <taxon>Bacillati</taxon>
        <taxon>Actinomycetota</taxon>
        <taxon>Actinomycetes</taxon>
        <taxon>Pseudonocardiales</taxon>
        <taxon>Pseudonocardiaceae</taxon>
        <taxon>Amycolatopsis</taxon>
    </lineage>
</organism>
<gene>
    <name evidence="1" type="ORF">M8542_14325</name>
</gene>
<name>A0A9X2SIR2_9PSEU</name>
<comment type="caution">
    <text evidence="1">The sequence shown here is derived from an EMBL/GenBank/DDBJ whole genome shotgun (WGS) entry which is preliminary data.</text>
</comment>
<evidence type="ECO:0000313" key="2">
    <source>
        <dbReference type="Proteomes" id="UP001144096"/>
    </source>
</evidence>
<reference evidence="1" key="1">
    <citation type="submission" date="2022-06" db="EMBL/GenBank/DDBJ databases">
        <title>Amycolatopsis iheyaensis sp. nov., a new species of the genus Amycolatopsis isolated from soil in Iheya island, Japan.</title>
        <authorList>
            <person name="Ngamcharungchit C."/>
            <person name="Kanto H."/>
            <person name="Take A."/>
            <person name="Intra B."/>
            <person name="Matsumoto A."/>
            <person name="Panbangred W."/>
            <person name="Inahashi Y."/>
        </authorList>
    </citation>
    <scope>NUCLEOTIDE SEQUENCE</scope>
    <source>
        <strain evidence="1">OK19-0408</strain>
    </source>
</reference>
<dbReference type="Proteomes" id="UP001144096">
    <property type="component" value="Unassembled WGS sequence"/>
</dbReference>
<sequence length="94" mass="10932">MKQDLHTGAVGRSFRAGQRWAAAALRDQHIEVFVAELPEQVRAGILEAQRRQYRQHRASGAFRKSWSIKAHLWLRSLRSRRVVVTEEMSPHLFV</sequence>
<keyword evidence="2" id="KW-1185">Reference proteome</keyword>
<accession>A0A9X2SIR2</accession>
<dbReference type="RefSeq" id="WP_257920635.1">
    <property type="nucleotide sequence ID" value="NZ_JAMXQV010000007.1"/>
</dbReference>